<organism evidence="1 2">
    <name type="scientific">Aromatoleum aromaticum (strain DSM 19018 / LMG 30748 / EbN1)</name>
    <name type="common">Azoarcus sp. (strain EbN1)</name>
    <dbReference type="NCBI Taxonomy" id="76114"/>
    <lineage>
        <taxon>Bacteria</taxon>
        <taxon>Pseudomonadati</taxon>
        <taxon>Pseudomonadota</taxon>
        <taxon>Betaproteobacteria</taxon>
        <taxon>Rhodocyclales</taxon>
        <taxon>Rhodocyclaceae</taxon>
        <taxon>Aromatoleum</taxon>
    </lineage>
</organism>
<reference evidence="1 2" key="1">
    <citation type="journal article" date="2005" name="Arch. Microbiol.">
        <title>The genome sequence of an anaerobic aromatic-degrading denitrifying bacterium, strain EbN1.</title>
        <authorList>
            <person name="Rabus R."/>
            <person name="Kube M."/>
            <person name="Heider J."/>
            <person name="Beck A."/>
            <person name="Heitmann K."/>
            <person name="Widdel F."/>
            <person name="Reinhardt R."/>
        </authorList>
    </citation>
    <scope>NUCLEOTIDE SEQUENCE [LARGE SCALE GENOMIC DNA]</scope>
    <source>
        <strain evidence="1 2">EbN1</strain>
    </source>
</reference>
<sequence>MKIDLGRREVERVELHGEQALQAGRYVIAKMFSGQHLRGRPPLASFRSRRLDPGGILPGRSGCSSSLGIRIRLRPVRLRSPFEAA</sequence>
<dbReference type="STRING" id="76114.ebB199"/>
<name>Q5P034_AROAE</name>
<dbReference type="AlphaFoldDB" id="Q5P034"/>
<protein>
    <submittedName>
        <fullName evidence="1">Uncharacterized protein</fullName>
    </submittedName>
</protein>
<dbReference type="EMBL" id="CR555306">
    <property type="protein sequence ID" value="CAI09330.1"/>
    <property type="molecule type" value="Genomic_DNA"/>
</dbReference>
<dbReference type="HOGENOM" id="CLU_2505579_0_0_4"/>
<evidence type="ECO:0000313" key="1">
    <source>
        <dbReference type="EMBL" id="CAI09330.1"/>
    </source>
</evidence>
<evidence type="ECO:0000313" key="2">
    <source>
        <dbReference type="Proteomes" id="UP000006552"/>
    </source>
</evidence>
<gene>
    <name evidence="1" type="ORF">ebB199</name>
</gene>
<proteinExistence type="predicted"/>
<dbReference type="KEGG" id="eba:ebB199"/>
<keyword evidence="2" id="KW-1185">Reference proteome</keyword>
<accession>Q5P034</accession>
<dbReference type="RefSeq" id="WP_011238996.1">
    <property type="nucleotide sequence ID" value="NC_006513.1"/>
</dbReference>
<dbReference type="Proteomes" id="UP000006552">
    <property type="component" value="Chromosome"/>
</dbReference>